<reference evidence="1 2" key="1">
    <citation type="journal article" date="2018" name="PLoS ONE">
        <title>The draft genome of Kipferlia bialata reveals reductive genome evolution in fornicate parasites.</title>
        <authorList>
            <person name="Tanifuji G."/>
            <person name="Takabayashi S."/>
            <person name="Kume K."/>
            <person name="Takagi M."/>
            <person name="Nakayama T."/>
            <person name="Kamikawa R."/>
            <person name="Inagaki Y."/>
            <person name="Hashimoto T."/>
        </authorList>
    </citation>
    <scope>NUCLEOTIDE SEQUENCE [LARGE SCALE GENOMIC DNA]</scope>
    <source>
        <strain evidence="1">NY0173</strain>
    </source>
</reference>
<organism evidence="1 2">
    <name type="scientific">Kipferlia bialata</name>
    <dbReference type="NCBI Taxonomy" id="797122"/>
    <lineage>
        <taxon>Eukaryota</taxon>
        <taxon>Metamonada</taxon>
        <taxon>Carpediemonas-like organisms</taxon>
        <taxon>Kipferlia</taxon>
    </lineage>
</organism>
<keyword evidence="2" id="KW-1185">Reference proteome</keyword>
<dbReference type="Proteomes" id="UP000265618">
    <property type="component" value="Unassembled WGS sequence"/>
</dbReference>
<accession>A0A391NRU4</accession>
<dbReference type="PANTHER" id="PTHR37067">
    <property type="entry name" value="PX DOMAIN-CONTAINING PROTEIN"/>
    <property type="match status" value="1"/>
</dbReference>
<evidence type="ECO:0000313" key="1">
    <source>
        <dbReference type="EMBL" id="GCA64101.1"/>
    </source>
</evidence>
<evidence type="ECO:0000313" key="2">
    <source>
        <dbReference type="Proteomes" id="UP000265618"/>
    </source>
</evidence>
<name>A0A391NRU4_9EUKA</name>
<dbReference type="AlphaFoldDB" id="A0A391NRU4"/>
<gene>
    <name evidence="1" type="ORF">KIPB_013168</name>
</gene>
<proteinExistence type="predicted"/>
<dbReference type="PANTHER" id="PTHR37067:SF3">
    <property type="entry name" value="PX DOMAIN-CONTAINING PROTEIN"/>
    <property type="match status" value="1"/>
</dbReference>
<protein>
    <submittedName>
        <fullName evidence="1">Uncharacterized protein</fullName>
    </submittedName>
</protein>
<sequence>MQEFALDFAETHTKDEGHKQFASCKFCQIFPNDMKKYLKKRKDKPNTVKLTRWLGPFDPRYFKRHLQNVHEKRWIKYCKAESGEERAEVLRRPGQIRFETKKPDTFRVCAEAVMIARTLLVDDDKILALHESRLFLRYSEDFVYAVERERKELRREVRRSPDLSDALLKAGNTNSFEIAWGPVSGKYPALEAYATGVGSVMPGSSGVERDFSLINSVKNKYRTLLSCFSLEGVLQCKQSELLDMCLDDLQADLEQFPITAIIPPLPPALPPQ</sequence>
<comment type="caution">
    <text evidence="1">The sequence shown here is derived from an EMBL/GenBank/DDBJ whole genome shotgun (WGS) entry which is preliminary data.</text>
</comment>
<dbReference type="EMBL" id="BDIP01006120">
    <property type="protein sequence ID" value="GCA64101.1"/>
    <property type="molecule type" value="Genomic_DNA"/>
</dbReference>